<dbReference type="InterPro" id="IPR003961">
    <property type="entry name" value="FN3_dom"/>
</dbReference>
<feature type="compositionally biased region" description="Basic and acidic residues" evidence="9">
    <location>
        <begin position="1237"/>
        <end position="1249"/>
    </location>
</feature>
<dbReference type="SMART" id="SM00327">
    <property type="entry name" value="VWA"/>
    <property type="match status" value="1"/>
</dbReference>
<keyword evidence="4" id="KW-0677">Repeat</keyword>
<feature type="compositionally biased region" description="Basic and acidic residues" evidence="9">
    <location>
        <begin position="1528"/>
        <end position="1542"/>
    </location>
</feature>
<dbReference type="CDD" id="cd00063">
    <property type="entry name" value="FN3"/>
    <property type="match status" value="6"/>
</dbReference>
<dbReference type="SMART" id="SM00210">
    <property type="entry name" value="TSPN"/>
    <property type="match status" value="1"/>
</dbReference>
<feature type="domain" description="Fibronectin type-III" evidence="11">
    <location>
        <begin position="784"/>
        <end position="878"/>
    </location>
</feature>
<dbReference type="Gene3D" id="2.60.40.10">
    <property type="entry name" value="Immunoglobulins"/>
    <property type="match status" value="7"/>
</dbReference>
<dbReference type="Pfam" id="PF00092">
    <property type="entry name" value="VWA"/>
    <property type="match status" value="1"/>
</dbReference>
<dbReference type="FunFam" id="2.60.40.10:FF:000953">
    <property type="entry name" value="Collagen, type XX, alpha 1"/>
    <property type="match status" value="1"/>
</dbReference>
<dbReference type="Gene3D" id="2.60.120.200">
    <property type="match status" value="1"/>
</dbReference>
<feature type="region of interest" description="Disordered" evidence="9">
    <location>
        <begin position="95"/>
        <end position="198"/>
    </location>
</feature>
<dbReference type="InterPro" id="IPR050991">
    <property type="entry name" value="ECM_Regulatory_Proteins"/>
</dbReference>
<reference evidence="12" key="2">
    <citation type="submission" date="2025-08" db="UniProtKB">
        <authorList>
            <consortium name="Ensembl"/>
        </authorList>
    </citation>
    <scope>IDENTIFICATION</scope>
</reference>
<feature type="compositionally biased region" description="Basic and acidic residues" evidence="9">
    <location>
        <begin position="95"/>
        <end position="105"/>
    </location>
</feature>
<dbReference type="CDD" id="cd01482">
    <property type="entry name" value="vWA_collagen_alphaI-XII-like"/>
    <property type="match status" value="1"/>
</dbReference>
<evidence type="ECO:0000256" key="9">
    <source>
        <dbReference type="SAM" id="MobiDB-lite"/>
    </source>
</evidence>
<keyword evidence="13" id="KW-1185">Reference proteome</keyword>
<dbReference type="PANTHER" id="PTHR46708:SF10">
    <property type="entry name" value="RECEPTOR-TYPE TYROSINE-PROTEIN PHOSPHATASE ETA-LIKE"/>
    <property type="match status" value="1"/>
</dbReference>
<dbReference type="SMART" id="SM00060">
    <property type="entry name" value="FN3"/>
    <property type="match status" value="7"/>
</dbReference>
<dbReference type="EMBL" id="AHAT01025300">
    <property type="status" value="NOT_ANNOTATED_CDS"/>
    <property type="molecule type" value="Genomic_DNA"/>
</dbReference>
<evidence type="ECO:0000256" key="8">
    <source>
        <dbReference type="ARBA" id="ARBA00069772"/>
    </source>
</evidence>
<organism evidence="12 13">
    <name type="scientific">Lepisosteus oculatus</name>
    <name type="common">Spotted gar</name>
    <dbReference type="NCBI Taxonomy" id="7918"/>
    <lineage>
        <taxon>Eukaryota</taxon>
        <taxon>Metazoa</taxon>
        <taxon>Chordata</taxon>
        <taxon>Craniata</taxon>
        <taxon>Vertebrata</taxon>
        <taxon>Euteleostomi</taxon>
        <taxon>Actinopterygii</taxon>
        <taxon>Neopterygii</taxon>
        <taxon>Holostei</taxon>
        <taxon>Semionotiformes</taxon>
        <taxon>Lepisosteidae</taxon>
        <taxon>Lepisosteus</taxon>
    </lineage>
</organism>
<dbReference type="InParanoid" id="W5M4V6"/>
<protein>
    <recommendedName>
        <fullName evidence="8">Collagen alpha-1(XX) chain</fullName>
    </recommendedName>
</protein>
<feature type="compositionally biased region" description="Basic and acidic residues" evidence="9">
    <location>
        <begin position="162"/>
        <end position="191"/>
    </location>
</feature>
<evidence type="ECO:0000256" key="3">
    <source>
        <dbReference type="ARBA" id="ARBA00022729"/>
    </source>
</evidence>
<evidence type="ECO:0000313" key="12">
    <source>
        <dbReference type="Ensembl" id="ENSLOCP00000003414.1"/>
    </source>
</evidence>
<dbReference type="SUPFAM" id="SSF49899">
    <property type="entry name" value="Concanavalin A-like lectins/glucanases"/>
    <property type="match status" value="1"/>
</dbReference>
<name>W5M4V6_LEPOC</name>
<dbReference type="GO" id="GO:0005581">
    <property type="term" value="C:collagen trimer"/>
    <property type="evidence" value="ECO:0007669"/>
    <property type="project" value="UniProtKB-KW"/>
</dbReference>
<evidence type="ECO:0000259" key="10">
    <source>
        <dbReference type="PROSITE" id="PS50234"/>
    </source>
</evidence>
<sequence length="1542" mass="165834">MTIQCQGRLKLTVLSEDRLQMKWKEAEGPVQGYRVRVKPLSAETEHEMMLTTSSAKATVAGLVAAQEYTLQIFLLNGTQERLFAKRSFTIDRLREESRNRSEARDTRRKGLGGSGGSTAVNSTQVLQSTATAVRESSEKMQPFVIPLSSADDGPVRKRSKGGKKDRSRTPDAGEKQSHQQAEKENSRKDAPAKTVPTRPETEICLQAKKTFFCETTAPADVVLLVDGSWSIGRTNFKRVRDFLENLITPFNIASDKTRIALSQYSGDPRTEWNLNNFTTKDQLVEAVRNFRYKGGNTFTGQALMHVLKENLQVGSGARLDSAKFVVLLTDGKSQDDAIFAARTLKQAGVEIITVGVKNADEAELKQIASEPVELNVFNVNDFPLLRKLVDKLSRTLCLRIEDKSKAKVTEKPTQAAEETFPGPTNLLFSEVKSREFRMSWSPPSRPVHKYRVVYHSAEGENPQEVVLNGTVSSVLLEGLSSQTEYHISIFPVYDNSVGSGLRGSVTTLPLVPPQYLQIYSTSHNSLRVRWQPAQGATQYMVLYSALADGEPDDAKEVKFGAEQTDVEISGLQPSTDYSITLYALYNEDPSDPITAMAATQPLSPPVKLLFPQVSHSSIRVSWVPASDRVPGHQLTYSTNHGSDVKQVDVSGTTALLLRNLSSLSNYVVAVRSVYEEGLSMPITGNITTLRVPSPSELRVVGFTGSDIKVQWKPAADDVISYLLKWISLSGGKLNQLVVGGGSESAVLEAVEANAEYQISLSALYADGAQSEAVATRYSTFSGGGPSNVVIEGETVNSLLVRWEHPNAHVSEYHVVYTAMKGEPIEETLSVPGKENSVRLRSLLPDTKYSVLVTAMYRNREGGSASAHGKTSSLRVSSLNVYKSEQSSLCVSWKPHGAATGYRIVIQSLKDKTMEEQKLDSSSSSHCFTGLRPEEVYQISVYTQVQQVEGTPVTVLHFTATGPSGPVKLAPPSRSSPRPNEVCPEVTIRNTFLKGFDMMEAFGLTSSAYSSVEGVFAEPFVFNTLPSYSIFRDVQLTQSTSFIHPAGFPPEHTISFTLRLLQDTPKEPFAVWQLTDEDFQPKIGVILDPERKIIQYFSLDFRGDIQEVNFDQAQVRKLFYGSFHKVHLAVSPFSVSLYIDCQPVAESPANSLGTIPTNGFEMLGKLVKSRGPHSGSAPFQLQTFEIICNTSWASEDTCCDIPAKRDEEGCPPPAYACTCTSNIPGSPGPPGPPGKPGPRGERGEKGEQGLKGEAGPPGKLGSRGTSGPLGARGPRGMTVRGRAGPPGERGEKGDIGKPGLQGLPGPPGPKGREGFAGPKGIRGAEGSPGSPGPSGPRGFQGMPGIPGVVGERGHPGQVGPTGLSGHKGEKGEKGRVQEGARSPLLQERWCLSADEVLKLDSFLNEMSQKPVPVEEPVGPPGEPGIPGPQGAPGPRGRPGRPGTTGDPGKSGYPGEQGRSGQPGEKGSVGDSVKGPHGPRGLPGPPGESKPGAPGPRGDPGQPGKPGLSGATGPVGEPGPPGLCDNTGCQRRDPRGETHWGEQD</sequence>
<dbReference type="Bgee" id="ENSLOCG00000002883">
    <property type="expression patterns" value="Expressed in testis and 8 other cell types or tissues"/>
</dbReference>
<feature type="compositionally biased region" description="Pro residues" evidence="9">
    <location>
        <begin position="1416"/>
        <end position="1430"/>
    </location>
</feature>
<dbReference type="FunFam" id="3.40.50.410:FF:000001">
    <property type="entry name" value="Collagen, type XII, alpha 1"/>
    <property type="match status" value="1"/>
</dbReference>
<accession>W5M4V6</accession>
<dbReference type="InterPro" id="IPR013783">
    <property type="entry name" value="Ig-like_fold"/>
</dbReference>
<dbReference type="eggNOG" id="KOG3544">
    <property type="taxonomic scope" value="Eukaryota"/>
</dbReference>
<feature type="domain" description="Fibronectin type-III" evidence="11">
    <location>
        <begin position="422"/>
        <end position="514"/>
    </location>
</feature>
<feature type="domain" description="VWFA" evidence="10">
    <location>
        <begin position="220"/>
        <end position="392"/>
    </location>
</feature>
<dbReference type="STRING" id="7918.ENSLOCP00000003414"/>
<feature type="domain" description="Fibronectin type-III" evidence="11">
    <location>
        <begin position="5"/>
        <end position="96"/>
    </location>
</feature>
<dbReference type="EMBL" id="AHAT01025299">
    <property type="status" value="NOT_ANNOTATED_CDS"/>
    <property type="molecule type" value="Genomic_DNA"/>
</dbReference>
<dbReference type="Proteomes" id="UP000018468">
    <property type="component" value="Linkage group LG18"/>
</dbReference>
<evidence type="ECO:0000256" key="5">
    <source>
        <dbReference type="ARBA" id="ARBA00023119"/>
    </source>
</evidence>
<dbReference type="InterPro" id="IPR002035">
    <property type="entry name" value="VWF_A"/>
</dbReference>
<dbReference type="PRINTS" id="PR00453">
    <property type="entry name" value="VWFADOMAIN"/>
</dbReference>
<keyword evidence="3" id="KW-0732">Signal</keyword>
<keyword evidence="5" id="KW-0176">Collagen</keyword>
<keyword evidence="6" id="KW-0325">Glycoprotein</keyword>
<feature type="domain" description="Fibronectin type-III" evidence="11">
    <location>
        <begin position="604"/>
        <end position="694"/>
    </location>
</feature>
<feature type="compositionally biased region" description="Basic and acidic residues" evidence="9">
    <location>
        <begin position="1365"/>
        <end position="1377"/>
    </location>
</feature>
<feature type="region of interest" description="Disordered" evidence="9">
    <location>
        <begin position="1220"/>
        <end position="1379"/>
    </location>
</feature>
<dbReference type="InterPro" id="IPR036465">
    <property type="entry name" value="vWFA_dom_sf"/>
</dbReference>
<dbReference type="PANTHER" id="PTHR46708">
    <property type="entry name" value="TENASCIN"/>
    <property type="match status" value="1"/>
</dbReference>
<dbReference type="FunFam" id="2.60.40.10:FF:000480">
    <property type="entry name" value="Collagen, type XII, alpha 1"/>
    <property type="match status" value="1"/>
</dbReference>
<dbReference type="FunFam" id="2.60.120.200:FF:000008">
    <property type="entry name" value="Collagen type XII alpha 1 chain"/>
    <property type="match status" value="1"/>
</dbReference>
<evidence type="ECO:0000313" key="13">
    <source>
        <dbReference type="Proteomes" id="UP000018468"/>
    </source>
</evidence>
<dbReference type="Gene3D" id="3.40.50.410">
    <property type="entry name" value="von Willebrand factor, type A domain"/>
    <property type="match status" value="1"/>
</dbReference>
<evidence type="ECO:0000256" key="6">
    <source>
        <dbReference type="ARBA" id="ARBA00023180"/>
    </source>
</evidence>
<dbReference type="Pfam" id="PF00041">
    <property type="entry name" value="fn3"/>
    <property type="match status" value="7"/>
</dbReference>
<comment type="function">
    <text evidence="7">Probable collagen protein.</text>
</comment>
<evidence type="ECO:0000256" key="2">
    <source>
        <dbReference type="ARBA" id="ARBA00022525"/>
    </source>
</evidence>
<dbReference type="HOGENOM" id="CLU_002527_2_1_1"/>
<dbReference type="Pfam" id="PF01391">
    <property type="entry name" value="Collagen"/>
    <property type="match status" value="3"/>
</dbReference>
<feature type="compositionally biased region" description="Pro residues" evidence="9">
    <location>
        <begin position="1225"/>
        <end position="1235"/>
    </location>
</feature>
<evidence type="ECO:0000259" key="11">
    <source>
        <dbReference type="PROSITE" id="PS50853"/>
    </source>
</evidence>
<dbReference type="PROSITE" id="PS50234">
    <property type="entry name" value="VWFA"/>
    <property type="match status" value="1"/>
</dbReference>
<dbReference type="SUPFAM" id="SSF49265">
    <property type="entry name" value="Fibronectin type III"/>
    <property type="match status" value="5"/>
</dbReference>
<dbReference type="SUPFAM" id="SSF53300">
    <property type="entry name" value="vWA-like"/>
    <property type="match status" value="1"/>
</dbReference>
<evidence type="ECO:0000256" key="4">
    <source>
        <dbReference type="ARBA" id="ARBA00022737"/>
    </source>
</evidence>
<dbReference type="Ensembl" id="ENSLOCT00000003421.1">
    <property type="protein sequence ID" value="ENSLOCP00000003414.1"/>
    <property type="gene ID" value="ENSLOCG00000002883.1"/>
</dbReference>
<comment type="subcellular location">
    <subcellularLocation>
        <location evidence="1">Secreted</location>
        <location evidence="1">Extracellular space</location>
    </subcellularLocation>
</comment>
<proteinExistence type="predicted"/>
<dbReference type="FunFam" id="2.60.40.10:FF:000234">
    <property type="entry name" value="Collagen, type XII, alpha 1"/>
    <property type="match status" value="1"/>
</dbReference>
<dbReference type="InterPro" id="IPR013320">
    <property type="entry name" value="ConA-like_dom_sf"/>
</dbReference>
<evidence type="ECO:0000256" key="7">
    <source>
        <dbReference type="ARBA" id="ARBA00056720"/>
    </source>
</evidence>
<dbReference type="GO" id="GO:0005576">
    <property type="term" value="C:extracellular region"/>
    <property type="evidence" value="ECO:0007669"/>
    <property type="project" value="UniProtKB-SubCell"/>
</dbReference>
<reference evidence="13" key="1">
    <citation type="submission" date="2011-12" db="EMBL/GenBank/DDBJ databases">
        <title>The Draft Genome of Lepisosteus oculatus.</title>
        <authorList>
            <consortium name="The Broad Institute Genome Assembly &amp; Analysis Group"/>
            <consortium name="Computational R&amp;D Group"/>
            <consortium name="and Sequencing Platform"/>
            <person name="Di Palma F."/>
            <person name="Alfoldi J."/>
            <person name="Johnson J."/>
            <person name="Berlin A."/>
            <person name="Gnerre S."/>
            <person name="Jaffe D."/>
            <person name="MacCallum I."/>
            <person name="Young S."/>
            <person name="Walker B.J."/>
            <person name="Lander E.S."/>
            <person name="Lindblad-Toh K."/>
        </authorList>
    </citation>
    <scope>NUCLEOTIDE SEQUENCE [LARGE SCALE GENOMIC DNA]</scope>
</reference>
<dbReference type="PROSITE" id="PS50853">
    <property type="entry name" value="FN3"/>
    <property type="match status" value="4"/>
</dbReference>
<reference evidence="12" key="3">
    <citation type="submission" date="2025-09" db="UniProtKB">
        <authorList>
            <consortium name="Ensembl"/>
        </authorList>
    </citation>
    <scope>IDENTIFICATION</scope>
</reference>
<dbReference type="InterPro" id="IPR036116">
    <property type="entry name" value="FN3_sf"/>
</dbReference>
<dbReference type="InterPro" id="IPR048287">
    <property type="entry name" value="TSPN-like_N"/>
</dbReference>
<keyword evidence="2" id="KW-0964">Secreted</keyword>
<evidence type="ECO:0000256" key="1">
    <source>
        <dbReference type="ARBA" id="ARBA00004239"/>
    </source>
</evidence>
<dbReference type="FunFam" id="2.60.40.10:FF:000638">
    <property type="entry name" value="von Willebrand factor A domain-containing 1"/>
    <property type="match status" value="1"/>
</dbReference>
<dbReference type="EMBL" id="AHAT01025298">
    <property type="status" value="NOT_ANNOTATED_CDS"/>
    <property type="molecule type" value="Genomic_DNA"/>
</dbReference>
<feature type="compositionally biased region" description="Polar residues" evidence="9">
    <location>
        <begin position="117"/>
        <end position="131"/>
    </location>
</feature>
<dbReference type="GeneTree" id="ENSGT00940000153769"/>
<dbReference type="OMA" id="DISGCYG"/>
<dbReference type="InterPro" id="IPR008160">
    <property type="entry name" value="Collagen"/>
</dbReference>
<feature type="region of interest" description="Disordered" evidence="9">
    <location>
        <begin position="1406"/>
        <end position="1542"/>
    </location>
</feature>